<keyword evidence="6" id="KW-1185">Reference proteome</keyword>
<dbReference type="EMBL" id="BACD03000018">
    <property type="protein sequence ID" value="GAO48846.1"/>
    <property type="molecule type" value="Genomic_DNA"/>
</dbReference>
<dbReference type="PANTHER" id="PTHR14604">
    <property type="entry name" value="WD40 REPEAT PF20"/>
    <property type="match status" value="1"/>
</dbReference>
<reference evidence="5 6" key="1">
    <citation type="journal article" date="2011" name="J. Gen. Appl. Microbiol.">
        <title>Draft genome sequencing of the enigmatic yeast Saitoella complicata.</title>
        <authorList>
            <person name="Nishida H."/>
            <person name="Hamamoto M."/>
            <person name="Sugiyama J."/>
        </authorList>
    </citation>
    <scope>NUCLEOTIDE SEQUENCE [LARGE SCALE GENOMIC DNA]</scope>
    <source>
        <strain evidence="5 6">NRRL Y-17804</strain>
    </source>
</reference>
<feature type="repeat" description="WD" evidence="3">
    <location>
        <begin position="403"/>
        <end position="442"/>
    </location>
</feature>
<dbReference type="InterPro" id="IPR036322">
    <property type="entry name" value="WD40_repeat_dom_sf"/>
</dbReference>
<dbReference type="InterPro" id="IPR036047">
    <property type="entry name" value="F-box-like_dom_sf"/>
</dbReference>
<dbReference type="SMART" id="SM00320">
    <property type="entry name" value="WD40"/>
    <property type="match status" value="7"/>
</dbReference>
<dbReference type="OrthoDB" id="19711at2759"/>
<dbReference type="Pfam" id="PF00400">
    <property type="entry name" value="WD40"/>
    <property type="match status" value="6"/>
</dbReference>
<dbReference type="PROSITE" id="PS00678">
    <property type="entry name" value="WD_REPEATS_1"/>
    <property type="match status" value="4"/>
</dbReference>
<proteinExistence type="predicted"/>
<evidence type="ECO:0000313" key="5">
    <source>
        <dbReference type="EMBL" id="GAO48846.1"/>
    </source>
</evidence>
<evidence type="ECO:0000256" key="3">
    <source>
        <dbReference type="PROSITE-ProRule" id="PRU00221"/>
    </source>
</evidence>
<accession>A0A0E9NGM2</accession>
<dbReference type="InterPro" id="IPR001680">
    <property type="entry name" value="WD40_rpt"/>
</dbReference>
<dbReference type="PROSITE" id="PS50181">
    <property type="entry name" value="FBOX"/>
    <property type="match status" value="1"/>
</dbReference>
<dbReference type="AlphaFoldDB" id="A0A0E9NGM2"/>
<dbReference type="Gene3D" id="2.130.10.10">
    <property type="entry name" value="YVTN repeat-like/Quinoprotein amine dehydrogenase"/>
    <property type="match status" value="1"/>
</dbReference>
<dbReference type="InterPro" id="IPR020472">
    <property type="entry name" value="WD40_PAC1"/>
</dbReference>
<sequence length="527" mass="60504">MSDHGIPLGEYSANHIPVHDEIERNIWPFNLPEEEREEFAFRLLLSLPLGKITNVQDRLYPYLHKDFSSHLPQELCVIIFSFLDARTLLSCGLVSKSWRRIAMEPLLWKLLYHRKGWTVNDTTVAEWEKLAQELFQAKHMLQKGVDLKTGGPATPTTVEDARHFEEEVNARYPHVTADEGGILKYCARADMSPAQRARMTTSDIRLDYKYLYQLHEELDRNWKIGKCRMFEFGLDGPEEERHMEGIYTVQFDQDWIVTGSRDRRIIIWDMKTLRYHSKLVGHEGSVLCLQFDAKEGIIISGSSDSTIVIWDMFTGAQKATLRGHQESVLNLHFDDKYIVSCSKDCTIRVWDRRSENYECIRVLQGHSAAVNAVQFKDNIIVSGSGDRVIKVWNLETGEVIRDIFAHSRGIACIEFDGQYIVSGSSDKSIKMFDLNGSELRAFRGHDSLVRTIQLSSAMRRIVSGSYDETIRIWDLDSTREGSALQLGNHHQAKIFRLQFDSRRIMSSSSVAGIVVYDFGVDVDCTFF</sequence>
<evidence type="ECO:0000256" key="1">
    <source>
        <dbReference type="ARBA" id="ARBA00022574"/>
    </source>
</evidence>
<feature type="domain" description="F-box" evidence="4">
    <location>
        <begin position="65"/>
        <end position="111"/>
    </location>
</feature>
<dbReference type="PROSITE" id="PS50082">
    <property type="entry name" value="WD_REPEATS_2"/>
    <property type="match status" value="6"/>
</dbReference>
<gene>
    <name evidence="5" type="ORF">G7K_3012-t1</name>
</gene>
<reference evidence="5 6" key="2">
    <citation type="journal article" date="2014" name="J. Gen. Appl. Microbiol.">
        <title>The early diverging ascomycetous budding yeast Saitoella complicata has three histone deacetylases belonging to the Clr6, Hos2, and Rpd3 lineages.</title>
        <authorList>
            <person name="Nishida H."/>
            <person name="Matsumoto T."/>
            <person name="Kondo S."/>
            <person name="Hamamoto M."/>
            <person name="Yoshikawa H."/>
        </authorList>
    </citation>
    <scope>NUCLEOTIDE SEQUENCE [LARGE SCALE GENOMIC DNA]</scope>
    <source>
        <strain evidence="5 6">NRRL Y-17804</strain>
    </source>
</reference>
<keyword evidence="1 3" id="KW-0853">WD repeat</keyword>
<dbReference type="STRING" id="698492.A0A0E9NGM2"/>
<protein>
    <recommendedName>
        <fullName evidence="4">F-box domain-containing protein</fullName>
    </recommendedName>
</protein>
<evidence type="ECO:0000259" key="4">
    <source>
        <dbReference type="PROSITE" id="PS50181"/>
    </source>
</evidence>
<feature type="repeat" description="WD" evidence="3">
    <location>
        <begin position="239"/>
        <end position="272"/>
    </location>
</feature>
<dbReference type="SUPFAM" id="SSF50978">
    <property type="entry name" value="WD40 repeat-like"/>
    <property type="match status" value="1"/>
</dbReference>
<dbReference type="InterPro" id="IPR050995">
    <property type="entry name" value="WD-F-box_domain-protein"/>
</dbReference>
<organism evidence="5 6">
    <name type="scientific">Saitoella complicata (strain BCRC 22490 / CBS 7301 / JCM 7358 / NBRC 10748 / NRRL Y-17804)</name>
    <dbReference type="NCBI Taxonomy" id="698492"/>
    <lineage>
        <taxon>Eukaryota</taxon>
        <taxon>Fungi</taxon>
        <taxon>Dikarya</taxon>
        <taxon>Ascomycota</taxon>
        <taxon>Taphrinomycotina</taxon>
        <taxon>Taphrinomycotina incertae sedis</taxon>
        <taxon>Saitoella</taxon>
    </lineage>
</organism>
<feature type="repeat" description="WD" evidence="3">
    <location>
        <begin position="363"/>
        <end position="402"/>
    </location>
</feature>
<evidence type="ECO:0000256" key="2">
    <source>
        <dbReference type="ARBA" id="ARBA00022737"/>
    </source>
</evidence>
<dbReference type="Proteomes" id="UP000033140">
    <property type="component" value="Unassembled WGS sequence"/>
</dbReference>
<dbReference type="InterPro" id="IPR015943">
    <property type="entry name" value="WD40/YVTN_repeat-like_dom_sf"/>
</dbReference>
<dbReference type="SUPFAM" id="SSF81383">
    <property type="entry name" value="F-box domain"/>
    <property type="match status" value="1"/>
</dbReference>
<dbReference type="SMART" id="SM00256">
    <property type="entry name" value="FBOX"/>
    <property type="match status" value="1"/>
</dbReference>
<comment type="caution">
    <text evidence="5">The sequence shown here is derived from an EMBL/GenBank/DDBJ whole genome shotgun (WGS) entry which is preliminary data.</text>
</comment>
<dbReference type="CDD" id="cd09917">
    <property type="entry name" value="F-box_SF"/>
    <property type="match status" value="1"/>
</dbReference>
<dbReference type="Pfam" id="PF12937">
    <property type="entry name" value="F-box-like"/>
    <property type="match status" value="1"/>
</dbReference>
<feature type="repeat" description="WD" evidence="3">
    <location>
        <begin position="442"/>
        <end position="483"/>
    </location>
</feature>
<dbReference type="CDD" id="cd00200">
    <property type="entry name" value="WD40"/>
    <property type="match status" value="1"/>
</dbReference>
<dbReference type="OMA" id="PSRGVYC"/>
<name>A0A0E9NGM2_SAICN</name>
<dbReference type="Gene3D" id="1.20.1280.50">
    <property type="match status" value="1"/>
</dbReference>
<dbReference type="PROSITE" id="PS50294">
    <property type="entry name" value="WD_REPEATS_REGION"/>
    <property type="match status" value="5"/>
</dbReference>
<dbReference type="RefSeq" id="XP_019024421.1">
    <property type="nucleotide sequence ID" value="XM_019166009.1"/>
</dbReference>
<keyword evidence="2" id="KW-0677">Repeat</keyword>
<dbReference type="InterPro" id="IPR019775">
    <property type="entry name" value="WD40_repeat_CS"/>
</dbReference>
<dbReference type="InterPro" id="IPR001810">
    <property type="entry name" value="F-box_dom"/>
</dbReference>
<evidence type="ECO:0000313" key="6">
    <source>
        <dbReference type="Proteomes" id="UP000033140"/>
    </source>
</evidence>
<dbReference type="PRINTS" id="PR00320">
    <property type="entry name" value="GPROTEINBRPT"/>
</dbReference>
<dbReference type="PANTHER" id="PTHR14604:SF4">
    <property type="entry name" value="F-BOX DOMAIN-CONTAINING PROTEIN"/>
    <property type="match status" value="1"/>
</dbReference>
<feature type="repeat" description="WD" evidence="3">
    <location>
        <begin position="321"/>
        <end position="351"/>
    </location>
</feature>
<reference evidence="5 6" key="3">
    <citation type="journal article" date="2015" name="Genome Announc.">
        <title>Draft Genome Sequence of the Archiascomycetous Yeast Saitoella complicata.</title>
        <authorList>
            <person name="Yamauchi K."/>
            <person name="Kondo S."/>
            <person name="Hamamoto M."/>
            <person name="Takahashi Y."/>
            <person name="Ogura Y."/>
            <person name="Hayashi T."/>
            <person name="Nishida H."/>
        </authorList>
    </citation>
    <scope>NUCLEOTIDE SEQUENCE [LARGE SCALE GENOMIC DNA]</scope>
    <source>
        <strain evidence="5 6">NRRL Y-17804</strain>
    </source>
</reference>
<feature type="repeat" description="WD" evidence="3">
    <location>
        <begin position="279"/>
        <end position="320"/>
    </location>
</feature>